<name>A0A6G4ASC0_9ACTN</name>
<dbReference type="RefSeq" id="WP_206282429.1">
    <property type="nucleotide sequence ID" value="NZ_JAAIKT010000060.1"/>
</dbReference>
<feature type="compositionally biased region" description="Basic residues" evidence="1">
    <location>
        <begin position="48"/>
        <end position="60"/>
    </location>
</feature>
<evidence type="ECO:0000313" key="2">
    <source>
        <dbReference type="EMBL" id="NEW75471.1"/>
    </source>
</evidence>
<protein>
    <submittedName>
        <fullName evidence="2">Uncharacterized protein</fullName>
    </submittedName>
</protein>
<proteinExistence type="predicted"/>
<organism evidence="2 3">
    <name type="scientific">Streptomyces rhizosphaericus</name>
    <dbReference type="NCBI Taxonomy" id="114699"/>
    <lineage>
        <taxon>Bacteria</taxon>
        <taxon>Bacillati</taxon>
        <taxon>Actinomycetota</taxon>
        <taxon>Actinomycetes</taxon>
        <taxon>Kitasatosporales</taxon>
        <taxon>Streptomycetaceae</taxon>
        <taxon>Streptomyces</taxon>
        <taxon>Streptomyces violaceusniger group</taxon>
    </lineage>
</organism>
<feature type="region of interest" description="Disordered" evidence="1">
    <location>
        <begin position="118"/>
        <end position="137"/>
    </location>
</feature>
<feature type="compositionally biased region" description="Low complexity" evidence="1">
    <location>
        <begin position="126"/>
        <end position="137"/>
    </location>
</feature>
<evidence type="ECO:0000256" key="1">
    <source>
        <dbReference type="SAM" id="MobiDB-lite"/>
    </source>
</evidence>
<evidence type="ECO:0000313" key="3">
    <source>
        <dbReference type="Proteomes" id="UP000476310"/>
    </source>
</evidence>
<sequence>MTKKGDGNSAAGPVEVIKQETLAMCGGCGEPLPPLKPGRGRPREFHSGKCRMRAHRKKRQPGPDALRAEALAILADLRLPALGDRELDQLDAETLPEVVRHAQAARAALARLTELIPAASVPPGRPSWSHPPSSTSP</sequence>
<accession>A0A6G4ASC0</accession>
<reference evidence="2" key="1">
    <citation type="submission" date="2020-02" db="EMBL/GenBank/DDBJ databases">
        <title>A new Streptomyces sp. for controlling soil-borne diseases.</title>
        <authorList>
            <person name="Li X."/>
            <person name="Tian Y."/>
            <person name="Gao K."/>
        </authorList>
    </citation>
    <scope>NUCLEOTIDE SEQUENCE [LARGE SCALE GENOMIC DNA]</scope>
    <source>
        <strain evidence="2">0250</strain>
    </source>
</reference>
<dbReference type="Proteomes" id="UP000476310">
    <property type="component" value="Unassembled WGS sequence"/>
</dbReference>
<keyword evidence="3" id="KW-1185">Reference proteome</keyword>
<feature type="region of interest" description="Disordered" evidence="1">
    <location>
        <begin position="31"/>
        <end position="64"/>
    </location>
</feature>
<gene>
    <name evidence="2" type="ORF">G4H13_35250</name>
</gene>
<comment type="caution">
    <text evidence="2">The sequence shown here is derived from an EMBL/GenBank/DDBJ whole genome shotgun (WGS) entry which is preliminary data.</text>
</comment>
<dbReference type="EMBL" id="JAAIKT010000060">
    <property type="protein sequence ID" value="NEW75471.1"/>
    <property type="molecule type" value="Genomic_DNA"/>
</dbReference>
<dbReference type="AlphaFoldDB" id="A0A6G4ASC0"/>